<gene>
    <name evidence="5" type="ORF">SAMN05216551_101172</name>
</gene>
<dbReference type="OrthoDB" id="3443359at2"/>
<dbReference type="Proteomes" id="UP000243719">
    <property type="component" value="Unassembled WGS sequence"/>
</dbReference>
<proteinExistence type="predicted"/>
<sequence length="519" mass="55453">MHENSFLSHDVIIAGAGPVGLFLACELALQRVSVLVLEQAKTADAPLKRLPFGLRGLSTASLEALYRRGLLEALVAAQRASNVSSDVTQAAHWQHQSRRPAGHFAGIQFFRDRVDESHWPAPLPGLPDRTMAVTLEVLEAVLAGRAEALGVEIRRGATVDGYLASNHEVGVCAGPERFRAAWLVGCDGGRSAVRKIGGFRFEGTAPEFTGYSVEIDLADGNVLAAGRHLTSAGMYTFTPPSTIAMVEFDGGASHRKAPIAREHVEAVLRRISGADVRLTRLQRATTWTDRACQAAVYRKGRVLLAGDAAHVHSPLGGQGLNLGLGDALNLGWKLAAAVRGDAAAGLVDSYEAERYPVAARVLAWSRAQVALMRPDAGAHALRGVLQDLMETRDGATYFAERVSGISLRYETDGLHPLIGKTMPDVGLAPSGAVDERLNEGKGVLLDFGPDRRLEALARRWTGRVLYAAAKSARCPALRVLLVRPDGIVAFASDDAVALDPIADALSRWFGTPEGEARGR</sequence>
<evidence type="ECO:0000313" key="6">
    <source>
        <dbReference type="Proteomes" id="UP000243719"/>
    </source>
</evidence>
<comment type="cofactor">
    <cofactor evidence="1">
        <name>FAD</name>
        <dbReference type="ChEBI" id="CHEBI:57692"/>
    </cofactor>
</comment>
<organism evidence="5 6">
    <name type="scientific">Chitinasiproducens palmae</name>
    <dbReference type="NCBI Taxonomy" id="1770053"/>
    <lineage>
        <taxon>Bacteria</taxon>
        <taxon>Pseudomonadati</taxon>
        <taxon>Pseudomonadota</taxon>
        <taxon>Betaproteobacteria</taxon>
        <taxon>Burkholderiales</taxon>
        <taxon>Burkholderiaceae</taxon>
        <taxon>Chitinasiproducens</taxon>
    </lineage>
</organism>
<dbReference type="PANTHER" id="PTHR43004">
    <property type="entry name" value="TRK SYSTEM POTASSIUM UPTAKE PROTEIN"/>
    <property type="match status" value="1"/>
</dbReference>
<dbReference type="AlphaFoldDB" id="A0A1H2PIS8"/>
<dbReference type="InterPro" id="IPR002938">
    <property type="entry name" value="FAD-bd"/>
</dbReference>
<dbReference type="PANTHER" id="PTHR43004:SF19">
    <property type="entry name" value="BINDING MONOOXYGENASE, PUTATIVE (JCVI)-RELATED"/>
    <property type="match status" value="1"/>
</dbReference>
<dbReference type="Gene3D" id="3.50.50.60">
    <property type="entry name" value="FAD/NAD(P)-binding domain"/>
    <property type="match status" value="2"/>
</dbReference>
<evidence type="ECO:0000256" key="3">
    <source>
        <dbReference type="ARBA" id="ARBA00022827"/>
    </source>
</evidence>
<keyword evidence="6" id="KW-1185">Reference proteome</keyword>
<keyword evidence="3" id="KW-0274">FAD</keyword>
<name>A0A1H2PIS8_9BURK</name>
<dbReference type="InterPro" id="IPR050641">
    <property type="entry name" value="RIFMO-like"/>
</dbReference>
<keyword evidence="2" id="KW-0285">Flavoprotein</keyword>
<dbReference type="PRINTS" id="PR00420">
    <property type="entry name" value="RNGMNOXGNASE"/>
</dbReference>
<dbReference type="InterPro" id="IPR036188">
    <property type="entry name" value="FAD/NAD-bd_sf"/>
</dbReference>
<dbReference type="SUPFAM" id="SSF51905">
    <property type="entry name" value="FAD/NAD(P)-binding domain"/>
    <property type="match status" value="1"/>
</dbReference>
<evidence type="ECO:0000256" key="1">
    <source>
        <dbReference type="ARBA" id="ARBA00001974"/>
    </source>
</evidence>
<dbReference type="GO" id="GO:0071949">
    <property type="term" value="F:FAD binding"/>
    <property type="evidence" value="ECO:0007669"/>
    <property type="project" value="InterPro"/>
</dbReference>
<dbReference type="STRING" id="1770053.SAMN05216551_101172"/>
<dbReference type="Pfam" id="PF21274">
    <property type="entry name" value="Rng_hyd_C"/>
    <property type="match status" value="1"/>
</dbReference>
<dbReference type="Gene3D" id="3.40.30.120">
    <property type="match status" value="1"/>
</dbReference>
<dbReference type="EMBL" id="FNLO01000001">
    <property type="protein sequence ID" value="SDV46209.1"/>
    <property type="molecule type" value="Genomic_DNA"/>
</dbReference>
<protein>
    <submittedName>
        <fullName evidence="5">2-polyprenyl-6-methoxyphenol hydroxylase</fullName>
    </submittedName>
</protein>
<feature type="domain" description="FAD-binding" evidence="4">
    <location>
        <begin position="10"/>
        <end position="364"/>
    </location>
</feature>
<dbReference type="RefSeq" id="WP_091903619.1">
    <property type="nucleotide sequence ID" value="NZ_FNLO01000001.1"/>
</dbReference>
<reference evidence="6" key="1">
    <citation type="submission" date="2016-09" db="EMBL/GenBank/DDBJ databases">
        <authorList>
            <person name="Varghese N."/>
            <person name="Submissions S."/>
        </authorList>
    </citation>
    <scope>NUCLEOTIDE SEQUENCE [LARGE SCALE GENOMIC DNA]</scope>
    <source>
        <strain evidence="6">JS23</strain>
    </source>
</reference>
<evidence type="ECO:0000256" key="2">
    <source>
        <dbReference type="ARBA" id="ARBA00022630"/>
    </source>
</evidence>
<evidence type="ECO:0000313" key="5">
    <source>
        <dbReference type="EMBL" id="SDV46209.1"/>
    </source>
</evidence>
<dbReference type="GO" id="GO:0016709">
    <property type="term" value="F:oxidoreductase activity, acting on paired donors, with incorporation or reduction of molecular oxygen, NAD(P)H as one donor, and incorporation of one atom of oxygen"/>
    <property type="evidence" value="ECO:0007669"/>
    <property type="project" value="UniProtKB-ARBA"/>
</dbReference>
<dbReference type="Pfam" id="PF01494">
    <property type="entry name" value="FAD_binding_3"/>
    <property type="match status" value="1"/>
</dbReference>
<accession>A0A1H2PIS8</accession>
<evidence type="ECO:0000259" key="4">
    <source>
        <dbReference type="Pfam" id="PF01494"/>
    </source>
</evidence>